<dbReference type="EMBL" id="MWWY01000022">
    <property type="protein sequence ID" value="OZG64426.1"/>
    <property type="molecule type" value="Genomic_DNA"/>
</dbReference>
<evidence type="ECO:0000313" key="3">
    <source>
        <dbReference type="Proteomes" id="UP000216074"/>
    </source>
</evidence>
<comment type="caution">
    <text evidence="2">The sequence shown here is derived from an EMBL/GenBank/DDBJ whole genome shotgun (WGS) entry which is preliminary data.</text>
</comment>
<sequence length="155" mass="16560">MATEDTTKNVDDIAASKKKRTEIIIAAIVAAVVIAAAVFVVVTRFGGKDVETLKAECATVSDDLRVSQNEYNNLVNGDAATAAAYTEDDVTDAATIDTLAKELAVETPELASCNVDADSEYESAIDSIKKNTTWYQEHTKSVQKAVDAVNNSLKK</sequence>
<name>A0A261G091_9BIFI</name>
<accession>A0A261G091</accession>
<reference evidence="2 3" key="1">
    <citation type="journal article" date="2017" name="BMC Genomics">
        <title>Comparative genomic and phylogenomic analyses of the Bifidobacteriaceae family.</title>
        <authorList>
            <person name="Lugli G.A."/>
            <person name="Milani C."/>
            <person name="Turroni F."/>
            <person name="Duranti S."/>
            <person name="Mancabelli L."/>
            <person name="Mangifesta M."/>
            <person name="Ferrario C."/>
            <person name="Modesto M."/>
            <person name="Mattarelli P."/>
            <person name="Jiri K."/>
            <person name="van Sinderen D."/>
            <person name="Ventura M."/>
        </authorList>
    </citation>
    <scope>NUCLEOTIDE SEQUENCE [LARGE SCALE GENOMIC DNA]</scope>
    <source>
        <strain evidence="2 3">DSM 100202</strain>
    </source>
</reference>
<keyword evidence="1" id="KW-0812">Transmembrane</keyword>
<dbReference type="Proteomes" id="UP000216074">
    <property type="component" value="Unassembled WGS sequence"/>
</dbReference>
<proteinExistence type="predicted"/>
<evidence type="ECO:0000313" key="2">
    <source>
        <dbReference type="EMBL" id="OZG64426.1"/>
    </source>
</evidence>
<protein>
    <submittedName>
        <fullName evidence="2">Colicin transporter</fullName>
    </submittedName>
</protein>
<gene>
    <name evidence="2" type="ORF">BHAP_1073</name>
</gene>
<keyword evidence="1" id="KW-0472">Membrane</keyword>
<evidence type="ECO:0000256" key="1">
    <source>
        <dbReference type="SAM" id="Phobius"/>
    </source>
</evidence>
<keyword evidence="3" id="KW-1185">Reference proteome</keyword>
<dbReference type="AlphaFoldDB" id="A0A261G091"/>
<feature type="transmembrane region" description="Helical" evidence="1">
    <location>
        <begin position="23"/>
        <end position="42"/>
    </location>
</feature>
<organism evidence="2 3">
    <name type="scientific">Bifidobacterium hapali</name>
    <dbReference type="NCBI Taxonomy" id="1630172"/>
    <lineage>
        <taxon>Bacteria</taxon>
        <taxon>Bacillati</taxon>
        <taxon>Actinomycetota</taxon>
        <taxon>Actinomycetes</taxon>
        <taxon>Bifidobacteriales</taxon>
        <taxon>Bifidobacteriaceae</taxon>
        <taxon>Bifidobacterium</taxon>
    </lineage>
</organism>
<keyword evidence="1" id="KW-1133">Transmembrane helix</keyword>